<sequence length="70" mass="8172">MQLLDAVWRLVDRLLENVACAHPWDEQTPWIGVLIHWMHASMICVIIGDHMLTVDMDRREKPLHGTVFLP</sequence>
<accession>A0A0D9WDY5</accession>
<reference evidence="1" key="3">
    <citation type="submission" date="2015-04" db="UniProtKB">
        <authorList>
            <consortium name="EnsemblPlants"/>
        </authorList>
    </citation>
    <scope>IDENTIFICATION</scope>
</reference>
<name>A0A0D9WDY5_9ORYZ</name>
<dbReference type="Gramene" id="LPERR05G06120.1">
    <property type="protein sequence ID" value="LPERR05G06120.1"/>
    <property type="gene ID" value="LPERR05G06120"/>
</dbReference>
<keyword evidence="2" id="KW-1185">Reference proteome</keyword>
<dbReference type="Proteomes" id="UP000032180">
    <property type="component" value="Chromosome 5"/>
</dbReference>
<protein>
    <submittedName>
        <fullName evidence="1">Uncharacterized protein</fullName>
    </submittedName>
</protein>
<reference evidence="1 2" key="1">
    <citation type="submission" date="2012-08" db="EMBL/GenBank/DDBJ databases">
        <title>Oryza genome evolution.</title>
        <authorList>
            <person name="Wing R.A."/>
        </authorList>
    </citation>
    <scope>NUCLEOTIDE SEQUENCE</scope>
</reference>
<reference evidence="2" key="2">
    <citation type="submission" date="2013-12" db="EMBL/GenBank/DDBJ databases">
        <authorList>
            <person name="Yu Y."/>
            <person name="Lee S."/>
            <person name="de Baynast K."/>
            <person name="Wissotski M."/>
            <person name="Liu L."/>
            <person name="Talag J."/>
            <person name="Goicoechea J."/>
            <person name="Angelova A."/>
            <person name="Jetty R."/>
            <person name="Kudrna D."/>
            <person name="Golser W."/>
            <person name="Rivera L."/>
            <person name="Zhang J."/>
            <person name="Wing R."/>
        </authorList>
    </citation>
    <scope>NUCLEOTIDE SEQUENCE</scope>
</reference>
<organism evidence="1 2">
    <name type="scientific">Leersia perrieri</name>
    <dbReference type="NCBI Taxonomy" id="77586"/>
    <lineage>
        <taxon>Eukaryota</taxon>
        <taxon>Viridiplantae</taxon>
        <taxon>Streptophyta</taxon>
        <taxon>Embryophyta</taxon>
        <taxon>Tracheophyta</taxon>
        <taxon>Spermatophyta</taxon>
        <taxon>Magnoliopsida</taxon>
        <taxon>Liliopsida</taxon>
        <taxon>Poales</taxon>
        <taxon>Poaceae</taxon>
        <taxon>BOP clade</taxon>
        <taxon>Oryzoideae</taxon>
        <taxon>Oryzeae</taxon>
        <taxon>Oryzinae</taxon>
        <taxon>Leersia</taxon>
    </lineage>
</organism>
<dbReference type="EnsemblPlants" id="LPERR05G06120.1">
    <property type="protein sequence ID" value="LPERR05G06120.1"/>
    <property type="gene ID" value="LPERR05G06120"/>
</dbReference>
<evidence type="ECO:0000313" key="1">
    <source>
        <dbReference type="EnsemblPlants" id="LPERR05G06120.1"/>
    </source>
</evidence>
<dbReference type="HOGENOM" id="CLU_2761445_0_0_1"/>
<proteinExistence type="predicted"/>
<dbReference type="AlphaFoldDB" id="A0A0D9WDY5"/>
<evidence type="ECO:0000313" key="2">
    <source>
        <dbReference type="Proteomes" id="UP000032180"/>
    </source>
</evidence>